<organism evidence="2 3">
    <name type="scientific">Pristionchus fissidentatus</name>
    <dbReference type="NCBI Taxonomy" id="1538716"/>
    <lineage>
        <taxon>Eukaryota</taxon>
        <taxon>Metazoa</taxon>
        <taxon>Ecdysozoa</taxon>
        <taxon>Nematoda</taxon>
        <taxon>Chromadorea</taxon>
        <taxon>Rhabditida</taxon>
        <taxon>Rhabditina</taxon>
        <taxon>Diplogasteromorpha</taxon>
        <taxon>Diplogasteroidea</taxon>
        <taxon>Neodiplogasteridae</taxon>
        <taxon>Pristionchus</taxon>
    </lineage>
</organism>
<reference evidence="2" key="1">
    <citation type="submission" date="2023-10" db="EMBL/GenBank/DDBJ databases">
        <title>Genome assembly of Pristionchus species.</title>
        <authorList>
            <person name="Yoshida K."/>
            <person name="Sommer R.J."/>
        </authorList>
    </citation>
    <scope>NUCLEOTIDE SEQUENCE</scope>
    <source>
        <strain evidence="2">RS5133</strain>
    </source>
</reference>
<protein>
    <recommendedName>
        <fullName evidence="4">Cytochrome P450</fullName>
    </recommendedName>
</protein>
<feature type="non-terminal residue" evidence="2">
    <location>
        <position position="1"/>
    </location>
</feature>
<keyword evidence="1" id="KW-0472">Membrane</keyword>
<dbReference type="EMBL" id="BTSY01000005">
    <property type="protein sequence ID" value="GMT30175.1"/>
    <property type="molecule type" value="Genomic_DNA"/>
</dbReference>
<comment type="caution">
    <text evidence="2">The sequence shown here is derived from an EMBL/GenBank/DDBJ whole genome shotgun (WGS) entry which is preliminary data.</text>
</comment>
<sequence length="147" mass="16650">STLSRLFTDEFLLKVLENKTFLILNLVCASVTAQCLISIFKTLSQCEIEYFRIYVPKATVTDLIDSLGLSGMGDIDMRRIDPYTGWFINGLVAIGNPTTLMKIHFDPWFLIRNQSLVPRTLTGDDVLIEMGIAPMHEYHYLSCIVVV</sequence>
<dbReference type="Proteomes" id="UP001432322">
    <property type="component" value="Unassembled WGS sequence"/>
</dbReference>
<gene>
    <name evidence="2" type="ORF">PFISCL1PPCAC_21472</name>
</gene>
<accession>A0AAV5WHX1</accession>
<evidence type="ECO:0008006" key="4">
    <source>
        <dbReference type="Google" id="ProtNLM"/>
    </source>
</evidence>
<keyword evidence="1" id="KW-1133">Transmembrane helix</keyword>
<proteinExistence type="predicted"/>
<feature type="transmembrane region" description="Helical" evidence="1">
    <location>
        <begin position="20"/>
        <end position="40"/>
    </location>
</feature>
<keyword evidence="1" id="KW-0812">Transmembrane</keyword>
<keyword evidence="3" id="KW-1185">Reference proteome</keyword>
<evidence type="ECO:0000313" key="3">
    <source>
        <dbReference type="Proteomes" id="UP001432322"/>
    </source>
</evidence>
<evidence type="ECO:0000313" key="2">
    <source>
        <dbReference type="EMBL" id="GMT30175.1"/>
    </source>
</evidence>
<dbReference type="AlphaFoldDB" id="A0AAV5WHX1"/>
<evidence type="ECO:0000256" key="1">
    <source>
        <dbReference type="SAM" id="Phobius"/>
    </source>
</evidence>
<name>A0AAV5WHX1_9BILA</name>